<dbReference type="Gene3D" id="1.10.150.900">
    <property type="match status" value="1"/>
</dbReference>
<name>A0ABQ6MDV5_9STRA</name>
<dbReference type="SUPFAM" id="SSF53187">
    <property type="entry name" value="Zn-dependent exopeptidases"/>
    <property type="match status" value="1"/>
</dbReference>
<dbReference type="PANTHER" id="PTHR45892">
    <property type="entry name" value="AMINOACYLASE-1"/>
    <property type="match status" value="1"/>
</dbReference>
<dbReference type="EMBL" id="BRYB01000163">
    <property type="protein sequence ID" value="GMI24315.1"/>
    <property type="molecule type" value="Genomic_DNA"/>
</dbReference>
<gene>
    <name evidence="2" type="ORF">TeGR_g15138</name>
</gene>
<proteinExistence type="predicted"/>
<dbReference type="InterPro" id="IPR052083">
    <property type="entry name" value="Aminoacylase-1_M20A"/>
</dbReference>
<dbReference type="Gene3D" id="3.30.70.360">
    <property type="match status" value="1"/>
</dbReference>
<dbReference type="Pfam" id="PF07687">
    <property type="entry name" value="M20_dimer"/>
    <property type="match status" value="1"/>
</dbReference>
<dbReference type="InterPro" id="IPR011650">
    <property type="entry name" value="Peptidase_M20_dimer"/>
</dbReference>
<dbReference type="InterPro" id="IPR036264">
    <property type="entry name" value="Bact_exopeptidase_dim_dom"/>
</dbReference>
<dbReference type="PANTHER" id="PTHR45892:SF1">
    <property type="entry name" value="AMINOACYLASE-1"/>
    <property type="match status" value="1"/>
</dbReference>
<evidence type="ECO:0000313" key="2">
    <source>
        <dbReference type="EMBL" id="GMI24315.1"/>
    </source>
</evidence>
<feature type="domain" description="Peptidase M20 dimerisation" evidence="1">
    <location>
        <begin position="5"/>
        <end position="129"/>
    </location>
</feature>
<dbReference type="Proteomes" id="UP001165060">
    <property type="component" value="Unassembled WGS sequence"/>
</dbReference>
<dbReference type="SUPFAM" id="SSF55031">
    <property type="entry name" value="Bacterial exopeptidase dimerisation domain"/>
    <property type="match status" value="1"/>
</dbReference>
<protein>
    <recommendedName>
        <fullName evidence="1">Peptidase M20 dimerisation domain-containing protein</fullName>
    </recommendedName>
</protein>
<evidence type="ECO:0000259" key="1">
    <source>
        <dbReference type="Pfam" id="PF07687"/>
    </source>
</evidence>
<accession>A0ABQ6MDV5</accession>
<feature type="non-terminal residue" evidence="2">
    <location>
        <position position="1"/>
    </location>
</feature>
<reference evidence="2 3" key="1">
    <citation type="journal article" date="2023" name="Commun. Biol.">
        <title>Genome analysis of Parmales, the sister group of diatoms, reveals the evolutionary specialization of diatoms from phago-mixotrophs to photoautotrophs.</title>
        <authorList>
            <person name="Ban H."/>
            <person name="Sato S."/>
            <person name="Yoshikawa S."/>
            <person name="Yamada K."/>
            <person name="Nakamura Y."/>
            <person name="Ichinomiya M."/>
            <person name="Sato N."/>
            <person name="Blanc-Mathieu R."/>
            <person name="Endo H."/>
            <person name="Kuwata A."/>
            <person name="Ogata H."/>
        </authorList>
    </citation>
    <scope>NUCLEOTIDE SEQUENCE [LARGE SCALE GENOMIC DNA]</scope>
</reference>
<sequence>ERAPWWVTVTAKGATGHASRFIEPTAMEQIVNISKKALEFRKDQKDLLHGEGAHAGCSHAVAGKRLAARKTMGDVTSLNITTMKAGVDAGNGVMCKNIIPPVATATFDIRISPHMPPNFMRALLDGWCQECAVDGGELGWDFYSASNNMEEHYTTPTDAAVNPWYERFAAGVALSGVAVIPGVFPAATDSRFLRVLGIRALGFSPMRRSEILLHEYNEYLDVEVFEEGVEVYTKLIRHLCDAGEDFGV</sequence>
<keyword evidence="3" id="KW-1185">Reference proteome</keyword>
<evidence type="ECO:0000313" key="3">
    <source>
        <dbReference type="Proteomes" id="UP001165060"/>
    </source>
</evidence>
<organism evidence="2 3">
    <name type="scientific">Tetraparma gracilis</name>
    <dbReference type="NCBI Taxonomy" id="2962635"/>
    <lineage>
        <taxon>Eukaryota</taxon>
        <taxon>Sar</taxon>
        <taxon>Stramenopiles</taxon>
        <taxon>Ochrophyta</taxon>
        <taxon>Bolidophyceae</taxon>
        <taxon>Parmales</taxon>
        <taxon>Triparmaceae</taxon>
        <taxon>Tetraparma</taxon>
    </lineage>
</organism>
<dbReference type="PIRSF" id="PIRSF036696">
    <property type="entry name" value="ACY-1"/>
    <property type="match status" value="1"/>
</dbReference>
<comment type="caution">
    <text evidence="2">The sequence shown here is derived from an EMBL/GenBank/DDBJ whole genome shotgun (WGS) entry which is preliminary data.</text>
</comment>